<keyword evidence="1" id="KW-0812">Transmembrane</keyword>
<organism evidence="3 4">
    <name type="scientific">Aquirufa originis</name>
    <dbReference type="NCBI Taxonomy" id="3096514"/>
    <lineage>
        <taxon>Bacteria</taxon>
        <taxon>Pseudomonadati</taxon>
        <taxon>Bacteroidota</taxon>
        <taxon>Cytophagia</taxon>
        <taxon>Cytophagales</taxon>
        <taxon>Flectobacillaceae</taxon>
        <taxon>Aquirufa</taxon>
    </lineage>
</organism>
<evidence type="ECO:0000256" key="2">
    <source>
        <dbReference type="SAM" id="SignalP"/>
    </source>
</evidence>
<dbReference type="InterPro" id="IPR011043">
    <property type="entry name" value="Gal_Oxase/kelch_b-propeller"/>
</dbReference>
<keyword evidence="1" id="KW-0472">Membrane</keyword>
<gene>
    <name evidence="3" type="ORF">SKC35_08935</name>
</gene>
<feature type="transmembrane region" description="Helical" evidence="1">
    <location>
        <begin position="345"/>
        <end position="365"/>
    </location>
</feature>
<accession>A0ABW6D9S1</accession>
<comment type="caution">
    <text evidence="3">The sequence shown here is derived from an EMBL/GenBank/DDBJ whole genome shotgun (WGS) entry which is preliminary data.</text>
</comment>
<name>A0ABW6D9S1_9BACT</name>
<sequence length="472" mass="55661">MLKKASLFLLFFILFGFSAQAQFIKWQEENSSSFLRLNLNSHEISRFNPKTGWMRLDTLHTEDVDFKDLMPTSEGVVEFRINKTSTFYLTIHCTGQVYLLDKSNWSLKRLDKTFYRGANCKNSVFMRGDELYSFGGYGFWHSSNILTKYDFIGKEWLSISADGDVPASIFDGLVGYAPKKDRFYVLSTVEMNDTEKKTAFNRDYGMYEYDFFNQKFTRIGEVKLQEIRDYLNTKASKHYYFTGRYFIIPDKPNQEYPYDTMLIIDIEDGFKVYQWTNPHRIFLNTHGGEEVETYMRVKGDSLIWSSQIERTVNRELAFSHLLISQVLRESSYLGTLDESPWYEKFSVALISLVSVLILLVGIQLYRRYQQNKLKKSIRFMLGANERLFLDFLILNYEQGFVNGHQIIAFFGKHKSSPESQRQFRAKLIENFTKTLGLIFTDQDILDVQLDERDQRMFTYRLQPEIYKKLKSL</sequence>
<keyword evidence="2" id="KW-0732">Signal</keyword>
<evidence type="ECO:0000313" key="3">
    <source>
        <dbReference type="EMBL" id="MFD3293807.1"/>
    </source>
</evidence>
<evidence type="ECO:0008006" key="5">
    <source>
        <dbReference type="Google" id="ProtNLM"/>
    </source>
</evidence>
<keyword evidence="1" id="KW-1133">Transmembrane helix</keyword>
<feature type="signal peptide" evidence="2">
    <location>
        <begin position="1"/>
        <end position="21"/>
    </location>
</feature>
<protein>
    <recommendedName>
        <fullName evidence="5">DUF4350 domain-containing protein</fullName>
    </recommendedName>
</protein>
<evidence type="ECO:0000256" key="1">
    <source>
        <dbReference type="SAM" id="Phobius"/>
    </source>
</evidence>
<proteinExistence type="predicted"/>
<keyword evidence="4" id="KW-1185">Reference proteome</keyword>
<dbReference type="RefSeq" id="WP_377979059.1">
    <property type="nucleotide sequence ID" value="NZ_JBBKXY010000003.1"/>
</dbReference>
<evidence type="ECO:0000313" key="4">
    <source>
        <dbReference type="Proteomes" id="UP001598112"/>
    </source>
</evidence>
<dbReference type="SUPFAM" id="SSF50965">
    <property type="entry name" value="Galactose oxidase, central domain"/>
    <property type="match status" value="1"/>
</dbReference>
<feature type="chain" id="PRO_5046716108" description="DUF4350 domain-containing protein" evidence="2">
    <location>
        <begin position="22"/>
        <end position="472"/>
    </location>
</feature>
<dbReference type="Proteomes" id="UP001598112">
    <property type="component" value="Unassembled WGS sequence"/>
</dbReference>
<dbReference type="EMBL" id="JBBKXY010000003">
    <property type="protein sequence ID" value="MFD3293807.1"/>
    <property type="molecule type" value="Genomic_DNA"/>
</dbReference>
<reference evidence="3 4" key="1">
    <citation type="submission" date="2024-03" db="EMBL/GenBank/DDBJ databases">
        <title>Aquirufa genome sequencing.</title>
        <authorList>
            <person name="Pitt A."/>
            <person name="Hahn M.W."/>
        </authorList>
    </citation>
    <scope>NUCLEOTIDE SEQUENCE [LARGE SCALE GENOMIC DNA]</scope>
    <source>
        <strain evidence="3 4">KTFRIE-69F</strain>
    </source>
</reference>